<dbReference type="InterPro" id="IPR003609">
    <property type="entry name" value="Pan_app"/>
</dbReference>
<proteinExistence type="predicted"/>
<evidence type="ECO:0000313" key="3">
    <source>
        <dbReference type="Proteomes" id="UP001634394"/>
    </source>
</evidence>
<protein>
    <recommendedName>
        <fullName evidence="1">Apple domain-containing protein</fullName>
    </recommendedName>
</protein>
<organism evidence="2 3">
    <name type="scientific">Sinanodonta woodiana</name>
    <name type="common">Chinese pond mussel</name>
    <name type="synonym">Anodonta woodiana</name>
    <dbReference type="NCBI Taxonomy" id="1069815"/>
    <lineage>
        <taxon>Eukaryota</taxon>
        <taxon>Metazoa</taxon>
        <taxon>Spiralia</taxon>
        <taxon>Lophotrochozoa</taxon>
        <taxon>Mollusca</taxon>
        <taxon>Bivalvia</taxon>
        <taxon>Autobranchia</taxon>
        <taxon>Heteroconchia</taxon>
        <taxon>Palaeoheterodonta</taxon>
        <taxon>Unionida</taxon>
        <taxon>Unionoidea</taxon>
        <taxon>Unionidae</taxon>
        <taxon>Unioninae</taxon>
        <taxon>Sinanodonta</taxon>
    </lineage>
</organism>
<evidence type="ECO:0000313" key="2">
    <source>
        <dbReference type="EMBL" id="KAL3868876.1"/>
    </source>
</evidence>
<keyword evidence="3" id="KW-1185">Reference proteome</keyword>
<evidence type="ECO:0000259" key="1">
    <source>
        <dbReference type="Pfam" id="PF00024"/>
    </source>
</evidence>
<gene>
    <name evidence="2" type="ORF">ACJMK2_041632</name>
</gene>
<feature type="domain" description="Apple" evidence="1">
    <location>
        <begin position="134"/>
        <end position="209"/>
    </location>
</feature>
<comment type="caution">
    <text evidence="2">The sequence shown here is derived from an EMBL/GenBank/DDBJ whole genome shotgun (WGS) entry which is preliminary data.</text>
</comment>
<dbReference type="Gene3D" id="3.50.4.10">
    <property type="entry name" value="Hepatocyte Growth Factor"/>
    <property type="match status" value="1"/>
</dbReference>
<feature type="domain" description="Apple" evidence="1">
    <location>
        <begin position="4"/>
        <end position="50"/>
    </location>
</feature>
<dbReference type="AlphaFoldDB" id="A0ABD3W5G7"/>
<name>A0ABD3W5G7_SINWO</name>
<dbReference type="Pfam" id="PF00024">
    <property type="entry name" value="PAN_1"/>
    <property type="match status" value="2"/>
</dbReference>
<dbReference type="Proteomes" id="UP001634394">
    <property type="component" value="Unassembled WGS sequence"/>
</dbReference>
<sequence>MNTNSLNNGIAITISTAKSMLDCILKCQRQNMTCMTFYYQKSSRLCQLNMDIHVYRQSIPTVTSPTPDDWAYGEMKWIRGSEYLEPCTQTSDCTEQNTECLYSACLCIPGYSHTDQARTCQIGCDGLGYGTWYQYTHYYYLSGYDVATYTNIQTSVDCLIQCASASFVCRSAEWNSATFECHISNITKLEVPASAWTYDLHWRYCHRNCAL</sequence>
<reference evidence="2 3" key="1">
    <citation type="submission" date="2024-11" db="EMBL/GenBank/DDBJ databases">
        <title>Chromosome-level genome assembly of the freshwater bivalve Anodonta woodiana.</title>
        <authorList>
            <person name="Chen X."/>
        </authorList>
    </citation>
    <scope>NUCLEOTIDE SEQUENCE [LARGE SCALE GENOMIC DNA]</scope>
    <source>
        <strain evidence="2">MN2024</strain>
        <tissue evidence="2">Gills</tissue>
    </source>
</reference>
<accession>A0ABD3W5G7</accession>
<dbReference type="SUPFAM" id="SSF57414">
    <property type="entry name" value="Hairpin loop containing domain-like"/>
    <property type="match status" value="2"/>
</dbReference>
<dbReference type="EMBL" id="JBJQND010000008">
    <property type="protein sequence ID" value="KAL3868876.1"/>
    <property type="molecule type" value="Genomic_DNA"/>
</dbReference>